<evidence type="ECO:0000313" key="12">
    <source>
        <dbReference type="Proteomes" id="UP000594342"/>
    </source>
</evidence>
<sequence>MDTRSVLVVLINNCVSPEIFEQVRMSSAMTYKLLSFGERSTAEKIAKVSSIHAYLPHHELSEDLEFLHVSSTDLLSINVACKDTFIGFDTHMHIINSIRTKRHLDIHKHVVIVSEAVKSRDKKEFQISIHDHGIVVYGDRYSSQDPHLTSMTIVTKTGDEIFYNNPLHRFHIAPKGVVSNVDPKIEELTACLATAILNLNIAVSRRRRISDAYTYHDPKKLSTGASYPMMQNFTTVLSSPLLLESLSILLEDVYRYTPVTKFVGIDARGFVLAGLLAGRLRKGIVLARKSGKCMGKSTSEVYAQGYRTNLDDALEIEDDTVSRSDYVVIVDDVLSSGGSCNAAKTICTRLGAKVWDVMNLKRVNANKYIADVVLNREYRVLLEDKESLECTMYGSVNVFDQIADRYNVDDPFTEDVFDKYTRDSITYNDARIEKLKQESANKKRVRDQ</sequence>
<evidence type="ECO:0000256" key="5">
    <source>
        <dbReference type="ARBA" id="ARBA00011893"/>
    </source>
</evidence>
<dbReference type="PANTHER" id="PTHR32315:SF3">
    <property type="entry name" value="ADENINE PHOSPHORIBOSYLTRANSFERASE"/>
    <property type="match status" value="1"/>
</dbReference>
<comment type="pathway">
    <text evidence="3">Purine metabolism; AMP biosynthesis via salvage pathway; AMP from adenine: step 1/1.</text>
</comment>
<dbReference type="GO" id="GO:0016208">
    <property type="term" value="F:AMP binding"/>
    <property type="evidence" value="ECO:0007669"/>
    <property type="project" value="TreeGrafter"/>
</dbReference>
<keyword evidence="9" id="KW-0660">Purine salvage</keyword>
<evidence type="ECO:0000256" key="2">
    <source>
        <dbReference type="ARBA" id="ARBA00004496"/>
    </source>
</evidence>
<comment type="subcellular location">
    <subcellularLocation>
        <location evidence="2">Cytoplasm</location>
    </subcellularLocation>
</comment>
<dbReference type="CDD" id="cd06223">
    <property type="entry name" value="PRTases_typeI"/>
    <property type="match status" value="1"/>
</dbReference>
<dbReference type="InterPro" id="IPR029057">
    <property type="entry name" value="PRTase-like"/>
</dbReference>
<evidence type="ECO:0000313" key="11">
    <source>
        <dbReference type="EMBL" id="VBB17932.1"/>
    </source>
</evidence>
<keyword evidence="7 11" id="KW-0328">Glycosyltransferase</keyword>
<dbReference type="GO" id="GO:0006168">
    <property type="term" value="P:adenine salvage"/>
    <property type="evidence" value="ECO:0007669"/>
    <property type="project" value="TreeGrafter"/>
</dbReference>
<evidence type="ECO:0000256" key="9">
    <source>
        <dbReference type="ARBA" id="ARBA00022726"/>
    </source>
</evidence>
<gene>
    <name evidence="11" type="ORF">YASMINEVIRUS_395</name>
</gene>
<comment type="caution">
    <text evidence="11">The sequence shown here is derived from an EMBL/GenBank/DDBJ whole genome shotgun (WGS) entry which is preliminary data.</text>
</comment>
<reference evidence="11 12" key="1">
    <citation type="submission" date="2018-10" db="EMBL/GenBank/DDBJ databases">
        <authorList>
            <consortium name="IHU Genomes"/>
        </authorList>
    </citation>
    <scope>NUCLEOTIDE SEQUENCE [LARGE SCALE GENOMIC DNA]</scope>
    <source>
        <strain evidence="11 12">A1</strain>
    </source>
</reference>
<accession>A0A5K0U939</accession>
<dbReference type="InterPro" id="IPR000836">
    <property type="entry name" value="PRTase_dom"/>
</dbReference>
<dbReference type="PANTHER" id="PTHR32315">
    <property type="entry name" value="ADENINE PHOSPHORIBOSYLTRANSFERASE"/>
    <property type="match status" value="1"/>
</dbReference>
<evidence type="ECO:0000256" key="4">
    <source>
        <dbReference type="ARBA" id="ARBA00008391"/>
    </source>
</evidence>
<dbReference type="GO" id="GO:0044209">
    <property type="term" value="P:AMP salvage"/>
    <property type="evidence" value="ECO:0007669"/>
    <property type="project" value="TreeGrafter"/>
</dbReference>
<comment type="catalytic activity">
    <reaction evidence="1">
        <text>AMP + diphosphate = 5-phospho-alpha-D-ribose 1-diphosphate + adenine</text>
        <dbReference type="Rhea" id="RHEA:16609"/>
        <dbReference type="ChEBI" id="CHEBI:16708"/>
        <dbReference type="ChEBI" id="CHEBI:33019"/>
        <dbReference type="ChEBI" id="CHEBI:58017"/>
        <dbReference type="ChEBI" id="CHEBI:456215"/>
        <dbReference type="EC" id="2.4.2.7"/>
    </reaction>
</comment>
<comment type="similarity">
    <text evidence="4">Belongs to the purine/pyrimidine phosphoribosyltransferase family.</text>
</comment>
<feature type="domain" description="Phosphoribosyltransferase" evidence="10">
    <location>
        <begin position="249"/>
        <end position="347"/>
    </location>
</feature>
<dbReference type="GO" id="GO:0002055">
    <property type="term" value="F:adenine binding"/>
    <property type="evidence" value="ECO:0007669"/>
    <property type="project" value="TreeGrafter"/>
</dbReference>
<dbReference type="EC" id="2.4.2.7" evidence="5"/>
<dbReference type="Proteomes" id="UP000594342">
    <property type="component" value="Unassembled WGS sequence"/>
</dbReference>
<dbReference type="EMBL" id="UPSH01000001">
    <property type="protein sequence ID" value="VBB17932.1"/>
    <property type="molecule type" value="Genomic_DNA"/>
</dbReference>
<protein>
    <recommendedName>
        <fullName evidence="5">adenine phosphoribosyltransferase</fullName>
        <ecNumber evidence="5">2.4.2.7</ecNumber>
    </recommendedName>
</protein>
<evidence type="ECO:0000256" key="7">
    <source>
        <dbReference type="ARBA" id="ARBA00022676"/>
    </source>
</evidence>
<evidence type="ECO:0000256" key="6">
    <source>
        <dbReference type="ARBA" id="ARBA00022490"/>
    </source>
</evidence>
<proteinExistence type="inferred from homology"/>
<dbReference type="Pfam" id="PF00156">
    <property type="entry name" value="Pribosyltran"/>
    <property type="match status" value="1"/>
</dbReference>
<dbReference type="GO" id="GO:0006166">
    <property type="term" value="P:purine ribonucleoside salvage"/>
    <property type="evidence" value="ECO:0007669"/>
    <property type="project" value="UniProtKB-KW"/>
</dbReference>
<dbReference type="GO" id="GO:0003999">
    <property type="term" value="F:adenine phosphoribosyltransferase activity"/>
    <property type="evidence" value="ECO:0007669"/>
    <property type="project" value="UniProtKB-EC"/>
</dbReference>
<evidence type="ECO:0000256" key="1">
    <source>
        <dbReference type="ARBA" id="ARBA00000868"/>
    </source>
</evidence>
<dbReference type="Gene3D" id="3.40.50.2020">
    <property type="match status" value="1"/>
</dbReference>
<evidence type="ECO:0000256" key="8">
    <source>
        <dbReference type="ARBA" id="ARBA00022679"/>
    </source>
</evidence>
<name>A0A5K0U939_9VIRU</name>
<keyword evidence="12" id="KW-1185">Reference proteome</keyword>
<keyword evidence="6" id="KW-0963">Cytoplasm</keyword>
<evidence type="ECO:0000256" key="3">
    <source>
        <dbReference type="ARBA" id="ARBA00004659"/>
    </source>
</evidence>
<keyword evidence="8 11" id="KW-0808">Transferase</keyword>
<organism evidence="11 12">
    <name type="scientific">Yasminevirus sp. GU-2018</name>
    <dbReference type="NCBI Taxonomy" id="2420051"/>
    <lineage>
        <taxon>Viruses</taxon>
        <taxon>Varidnaviria</taxon>
        <taxon>Bamfordvirae</taxon>
        <taxon>Nucleocytoviricota</taxon>
        <taxon>Megaviricetes</taxon>
        <taxon>Imitervirales</taxon>
        <taxon>Mimiviridae</taxon>
        <taxon>Klosneuvirinae</taxon>
        <taxon>Yasminevirus</taxon>
        <taxon>Yasminevirus saudimassiliense</taxon>
    </lineage>
</organism>
<dbReference type="SUPFAM" id="SSF53271">
    <property type="entry name" value="PRTase-like"/>
    <property type="match status" value="1"/>
</dbReference>
<evidence type="ECO:0000259" key="10">
    <source>
        <dbReference type="Pfam" id="PF00156"/>
    </source>
</evidence>
<dbReference type="InterPro" id="IPR050054">
    <property type="entry name" value="UPRTase/APRTase"/>
</dbReference>